<dbReference type="RefSeq" id="WP_274187769.1">
    <property type="nucleotide sequence ID" value="NZ_BAABHN010000040.1"/>
</dbReference>
<dbReference type="InterPro" id="IPR002104">
    <property type="entry name" value="Integrase_catalytic"/>
</dbReference>
<dbReference type="InterPro" id="IPR013762">
    <property type="entry name" value="Integrase-like_cat_sf"/>
</dbReference>
<accession>A0ABV9RMF4</accession>
<dbReference type="InterPro" id="IPR050808">
    <property type="entry name" value="Phage_Integrase"/>
</dbReference>
<dbReference type="PROSITE" id="PS51898">
    <property type="entry name" value="TYR_RECOMBINASE"/>
    <property type="match status" value="1"/>
</dbReference>
<dbReference type="Proteomes" id="UP001595909">
    <property type="component" value="Unassembled WGS sequence"/>
</dbReference>
<dbReference type="SUPFAM" id="SSF56349">
    <property type="entry name" value="DNA breaking-rejoining enzymes"/>
    <property type="match status" value="1"/>
</dbReference>
<evidence type="ECO:0000313" key="7">
    <source>
        <dbReference type="EMBL" id="MFC4834577.1"/>
    </source>
</evidence>
<name>A0ABV9RMF4_9PSEU</name>
<dbReference type="Gene3D" id="1.10.150.130">
    <property type="match status" value="1"/>
</dbReference>
<keyword evidence="4" id="KW-0233">DNA recombination</keyword>
<dbReference type="InterPro" id="IPR011010">
    <property type="entry name" value="DNA_brk_join_enz"/>
</dbReference>
<keyword evidence="2" id="KW-0229">DNA integration</keyword>
<evidence type="ECO:0000256" key="4">
    <source>
        <dbReference type="ARBA" id="ARBA00023172"/>
    </source>
</evidence>
<feature type="domain" description="Tyr recombinase" evidence="6">
    <location>
        <begin position="175"/>
        <end position="377"/>
    </location>
</feature>
<protein>
    <submittedName>
        <fullName evidence="7">Tyrosine-type recombinase/integrase</fullName>
    </submittedName>
</protein>
<comment type="caution">
    <text evidence="7">The sequence shown here is derived from an EMBL/GenBank/DDBJ whole genome shotgun (WGS) entry which is preliminary data.</text>
</comment>
<reference evidence="8" key="1">
    <citation type="journal article" date="2019" name="Int. J. Syst. Evol. Microbiol.">
        <title>The Global Catalogue of Microorganisms (GCM) 10K type strain sequencing project: providing services to taxonomists for standard genome sequencing and annotation.</title>
        <authorList>
            <consortium name="The Broad Institute Genomics Platform"/>
            <consortium name="The Broad Institute Genome Sequencing Center for Infectious Disease"/>
            <person name="Wu L."/>
            <person name="Ma J."/>
        </authorList>
    </citation>
    <scope>NUCLEOTIDE SEQUENCE [LARGE SCALE GENOMIC DNA]</scope>
    <source>
        <strain evidence="8">CCUG 50347</strain>
    </source>
</reference>
<dbReference type="PANTHER" id="PTHR30629:SF2">
    <property type="entry name" value="PROPHAGE INTEGRASE INTS-RELATED"/>
    <property type="match status" value="1"/>
</dbReference>
<sequence>MGRPPLPVGAHGKIRFYELASGGVRAMTKVRDADGVTRPVERSGKSRAAAERALKSHLRTRQAPTGGEITADTRVEKLVERFLAETKRRRKGTTYDTYEMHARNHVVPALGQLRVREVTVARVDVFLRSCEARLSANTTRSVRTVISGAMALAARFGAISTNPVRDAGHIEGSPKDVRALTRSERVELLGKLDADEDAFRFDLPDLVRFMLATGCRIGEVLAVQDHAIDWQAETVAIVANIVRVKRVGLVRHEGKTFASQRVLPLPAFAMAMLTERRPADVLPDSMVFPNSRGHGLGRDSWRDPHNTGARLRTTLDLAGFEWVTSHVFRKTAATVLDQHGLSARAIAGHIGHARPSITQDVYMDKRAAGREAADALDSAWGSAEADEK</sequence>
<dbReference type="InterPro" id="IPR010998">
    <property type="entry name" value="Integrase_recombinase_N"/>
</dbReference>
<dbReference type="EMBL" id="JBHSIM010000040">
    <property type="protein sequence ID" value="MFC4834577.1"/>
    <property type="molecule type" value="Genomic_DNA"/>
</dbReference>
<evidence type="ECO:0000313" key="8">
    <source>
        <dbReference type="Proteomes" id="UP001595909"/>
    </source>
</evidence>
<dbReference type="Pfam" id="PF00589">
    <property type="entry name" value="Phage_integrase"/>
    <property type="match status" value="1"/>
</dbReference>
<comment type="similarity">
    <text evidence="1">Belongs to the 'phage' integrase family.</text>
</comment>
<feature type="region of interest" description="Disordered" evidence="5">
    <location>
        <begin position="39"/>
        <end position="61"/>
    </location>
</feature>
<keyword evidence="3" id="KW-0238">DNA-binding</keyword>
<evidence type="ECO:0000256" key="3">
    <source>
        <dbReference type="ARBA" id="ARBA00023125"/>
    </source>
</evidence>
<feature type="compositionally biased region" description="Basic and acidic residues" evidence="5">
    <location>
        <begin position="39"/>
        <end position="54"/>
    </location>
</feature>
<keyword evidence="8" id="KW-1185">Reference proteome</keyword>
<gene>
    <name evidence="7" type="ORF">ACFPEL_19350</name>
</gene>
<dbReference type="Pfam" id="PF22022">
    <property type="entry name" value="Phage_int_M"/>
    <property type="match status" value="1"/>
</dbReference>
<dbReference type="PANTHER" id="PTHR30629">
    <property type="entry name" value="PROPHAGE INTEGRASE"/>
    <property type="match status" value="1"/>
</dbReference>
<evidence type="ECO:0000256" key="5">
    <source>
        <dbReference type="SAM" id="MobiDB-lite"/>
    </source>
</evidence>
<proteinExistence type="inferred from homology"/>
<evidence type="ECO:0000256" key="1">
    <source>
        <dbReference type="ARBA" id="ARBA00008857"/>
    </source>
</evidence>
<evidence type="ECO:0000259" key="6">
    <source>
        <dbReference type="PROSITE" id="PS51898"/>
    </source>
</evidence>
<dbReference type="CDD" id="cd01189">
    <property type="entry name" value="INT_ICEBs1_C_like"/>
    <property type="match status" value="1"/>
</dbReference>
<dbReference type="InterPro" id="IPR053876">
    <property type="entry name" value="Phage_int_M"/>
</dbReference>
<evidence type="ECO:0000256" key="2">
    <source>
        <dbReference type="ARBA" id="ARBA00022908"/>
    </source>
</evidence>
<dbReference type="Gene3D" id="1.10.443.10">
    <property type="entry name" value="Intergrase catalytic core"/>
    <property type="match status" value="1"/>
</dbReference>
<organism evidence="7 8">
    <name type="scientific">Actinomycetospora chibensis</name>
    <dbReference type="NCBI Taxonomy" id="663606"/>
    <lineage>
        <taxon>Bacteria</taxon>
        <taxon>Bacillati</taxon>
        <taxon>Actinomycetota</taxon>
        <taxon>Actinomycetes</taxon>
        <taxon>Pseudonocardiales</taxon>
        <taxon>Pseudonocardiaceae</taxon>
        <taxon>Actinomycetospora</taxon>
    </lineage>
</organism>